<keyword evidence="1" id="KW-1133">Transmembrane helix</keyword>
<accession>A0A2B8BJ73</accession>
<name>A0A2B8BJ73_9PROT</name>
<dbReference type="OrthoDB" id="7307947at2"/>
<evidence type="ECO:0000256" key="1">
    <source>
        <dbReference type="SAM" id="Phobius"/>
    </source>
</evidence>
<dbReference type="AlphaFoldDB" id="A0A2B8BJ73"/>
<reference evidence="3" key="1">
    <citation type="submission" date="2017-10" db="EMBL/GenBank/DDBJ databases">
        <authorList>
            <person name="Kravchenko I.K."/>
            <person name="Grouzdev D.S."/>
        </authorList>
    </citation>
    <scope>NUCLEOTIDE SEQUENCE [LARGE SCALE GENOMIC DNA]</scope>
    <source>
        <strain evidence="3">B2</strain>
    </source>
</reference>
<evidence type="ECO:0000313" key="3">
    <source>
        <dbReference type="Proteomes" id="UP000225379"/>
    </source>
</evidence>
<feature type="transmembrane region" description="Helical" evidence="1">
    <location>
        <begin position="172"/>
        <end position="192"/>
    </location>
</feature>
<organism evidence="2 3">
    <name type="scientific">Azospirillum palustre</name>
    <dbReference type="NCBI Taxonomy" id="2044885"/>
    <lineage>
        <taxon>Bacteria</taxon>
        <taxon>Pseudomonadati</taxon>
        <taxon>Pseudomonadota</taxon>
        <taxon>Alphaproteobacteria</taxon>
        <taxon>Rhodospirillales</taxon>
        <taxon>Azospirillaceae</taxon>
        <taxon>Azospirillum</taxon>
    </lineage>
</organism>
<keyword evidence="3" id="KW-1185">Reference proteome</keyword>
<sequence>MLFGFGRLAFVLWLCAVGGQVFTLFAFHNAVAEAHTSEIAARLSALTNRVAAAAAERATIGIPLAHQTDLQRRIELATGVGSGVALHVVDARGTVLFSTAREMVGATVPASWIGIAAAAPADPWSHEGRDGMVIGVPVLDALGAVGGAILGHAAQEDARVEVLTALRETATVTLVFLILVAVLAALGTRLLVGETHRSVLKLKAFYEAQCQRLMGAEPASAGTRPAGQALGVVLHGLEQAEEQAARIDDAPPRGTSGA</sequence>
<evidence type="ECO:0000313" key="2">
    <source>
        <dbReference type="EMBL" id="PGH57800.1"/>
    </source>
</evidence>
<keyword evidence="1" id="KW-0472">Membrane</keyword>
<protein>
    <recommendedName>
        <fullName evidence="4">Single cache domain-containing protein</fullName>
    </recommendedName>
</protein>
<proteinExistence type="predicted"/>
<comment type="caution">
    <text evidence="2">The sequence shown here is derived from an EMBL/GenBank/DDBJ whole genome shotgun (WGS) entry which is preliminary data.</text>
</comment>
<dbReference type="EMBL" id="PDKW01000039">
    <property type="protein sequence ID" value="PGH57800.1"/>
    <property type="molecule type" value="Genomic_DNA"/>
</dbReference>
<evidence type="ECO:0008006" key="4">
    <source>
        <dbReference type="Google" id="ProtNLM"/>
    </source>
</evidence>
<dbReference type="RefSeq" id="WP_098735790.1">
    <property type="nucleotide sequence ID" value="NZ_PDKW01000039.1"/>
</dbReference>
<keyword evidence="1" id="KW-0812">Transmembrane</keyword>
<gene>
    <name evidence="2" type="ORF">CRT60_07410</name>
</gene>
<dbReference type="Proteomes" id="UP000225379">
    <property type="component" value="Unassembled WGS sequence"/>
</dbReference>